<dbReference type="EMBL" id="CAFABA010000018">
    <property type="protein sequence ID" value="CAB4820385.1"/>
    <property type="molecule type" value="Genomic_DNA"/>
</dbReference>
<dbReference type="SUPFAM" id="SSF54593">
    <property type="entry name" value="Glyoxalase/Bleomycin resistance protein/Dihydroxybiphenyl dioxygenase"/>
    <property type="match status" value="1"/>
</dbReference>
<name>A0A6J7IQ91_9ZZZZ</name>
<dbReference type="InterPro" id="IPR004360">
    <property type="entry name" value="Glyas_Fos-R_dOase_dom"/>
</dbReference>
<dbReference type="AlphaFoldDB" id="A0A6J7IQ91"/>
<evidence type="ECO:0000313" key="4">
    <source>
        <dbReference type="EMBL" id="CAB4933483.1"/>
    </source>
</evidence>
<dbReference type="PROSITE" id="PS51819">
    <property type="entry name" value="VOC"/>
    <property type="match status" value="1"/>
</dbReference>
<feature type="domain" description="VOC" evidence="1">
    <location>
        <begin position="12"/>
        <end position="135"/>
    </location>
</feature>
<accession>A0A6J7IQ91</accession>
<reference evidence="4" key="1">
    <citation type="submission" date="2020-05" db="EMBL/GenBank/DDBJ databases">
        <authorList>
            <person name="Chiriac C."/>
            <person name="Salcher M."/>
            <person name="Ghai R."/>
            <person name="Kavagutti S V."/>
        </authorList>
    </citation>
    <scope>NUCLEOTIDE SEQUENCE</scope>
</reference>
<protein>
    <submittedName>
        <fullName evidence="4">Unannotated protein</fullName>
    </submittedName>
</protein>
<dbReference type="Pfam" id="PF00903">
    <property type="entry name" value="Glyoxalase"/>
    <property type="match status" value="1"/>
</dbReference>
<evidence type="ECO:0000259" key="1">
    <source>
        <dbReference type="PROSITE" id="PS51819"/>
    </source>
</evidence>
<dbReference type="EMBL" id="CAFBMH010000159">
    <property type="protein sequence ID" value="CAB4933483.1"/>
    <property type="molecule type" value="Genomic_DNA"/>
</dbReference>
<dbReference type="InterPro" id="IPR037523">
    <property type="entry name" value="VOC_core"/>
</dbReference>
<proteinExistence type="predicted"/>
<dbReference type="Gene3D" id="3.10.180.10">
    <property type="entry name" value="2,3-Dihydroxybiphenyl 1,2-Dioxygenase, domain 1"/>
    <property type="match status" value="1"/>
</dbReference>
<dbReference type="EMBL" id="CAEZYR010000126">
    <property type="protein sequence ID" value="CAB4764307.1"/>
    <property type="molecule type" value="Genomic_DNA"/>
</dbReference>
<gene>
    <name evidence="2" type="ORF">UFOPK2754_02635</name>
    <name evidence="3" type="ORF">UFOPK3139_00662</name>
    <name evidence="4" type="ORF">UFOPK3543_02808</name>
</gene>
<organism evidence="4">
    <name type="scientific">freshwater metagenome</name>
    <dbReference type="NCBI Taxonomy" id="449393"/>
    <lineage>
        <taxon>unclassified sequences</taxon>
        <taxon>metagenomes</taxon>
        <taxon>ecological metagenomes</taxon>
    </lineage>
</organism>
<dbReference type="InterPro" id="IPR029068">
    <property type="entry name" value="Glyas_Bleomycin-R_OHBP_Dase"/>
</dbReference>
<evidence type="ECO:0000313" key="3">
    <source>
        <dbReference type="EMBL" id="CAB4820385.1"/>
    </source>
</evidence>
<dbReference type="InterPro" id="IPR052164">
    <property type="entry name" value="Anthracycline_SecMetBiosynth"/>
</dbReference>
<sequence length="139" mass="14287">MTTATPSGPTAHFGFTKLVVADLDTAAAFYATVFGLAETARVSAEIAGRPIDEIMYGATGAGGATFVLLRFADQPTPAHDEVILGFIVAGIDALVERAVAAGGAIAQAPTDMVEHGMRVGFITDPEGHLIELVEPFAAT</sequence>
<dbReference type="PANTHER" id="PTHR33993">
    <property type="entry name" value="GLYOXALASE-RELATED"/>
    <property type="match status" value="1"/>
</dbReference>
<evidence type="ECO:0000313" key="2">
    <source>
        <dbReference type="EMBL" id="CAB4764307.1"/>
    </source>
</evidence>